<keyword evidence="8" id="KW-1185">Reference proteome</keyword>
<dbReference type="CDD" id="cd00609">
    <property type="entry name" value="AAT_like"/>
    <property type="match status" value="1"/>
</dbReference>
<dbReference type="PANTHER" id="PTHR43795:SF32">
    <property type="entry name" value="AMINOTRANSFERASE GLII-RELATED"/>
    <property type="match status" value="1"/>
</dbReference>
<dbReference type="GO" id="GO:0006520">
    <property type="term" value="P:amino acid metabolic process"/>
    <property type="evidence" value="ECO:0007669"/>
    <property type="project" value="TreeGrafter"/>
</dbReference>
<keyword evidence="4 7" id="KW-0808">Transferase</keyword>
<evidence type="ECO:0000259" key="6">
    <source>
        <dbReference type="Pfam" id="PF00155"/>
    </source>
</evidence>
<evidence type="ECO:0000313" key="8">
    <source>
        <dbReference type="Proteomes" id="UP001278766"/>
    </source>
</evidence>
<accession>A0AAE0H5C1</accession>
<dbReference type="InterPro" id="IPR015421">
    <property type="entry name" value="PyrdxlP-dep_Trfase_major"/>
</dbReference>
<dbReference type="EMBL" id="JAUEPN010000015">
    <property type="protein sequence ID" value="KAK3290144.1"/>
    <property type="molecule type" value="Genomic_DNA"/>
</dbReference>
<organism evidence="7 8">
    <name type="scientific">Chaetomium fimeti</name>
    <dbReference type="NCBI Taxonomy" id="1854472"/>
    <lineage>
        <taxon>Eukaryota</taxon>
        <taxon>Fungi</taxon>
        <taxon>Dikarya</taxon>
        <taxon>Ascomycota</taxon>
        <taxon>Pezizomycotina</taxon>
        <taxon>Sordariomycetes</taxon>
        <taxon>Sordariomycetidae</taxon>
        <taxon>Sordariales</taxon>
        <taxon>Chaetomiaceae</taxon>
        <taxon>Chaetomium</taxon>
    </lineage>
</organism>
<comment type="similarity">
    <text evidence="2">Belongs to the class-I pyridoxal-phosphate-dependent aminotransferase family.</text>
</comment>
<sequence length="449" mass="49581">MLSSRARKDNAWFLEQFRRPLSRQASKSSSNLDLATAENWLIRPEILPLLKQNAQSLLAAEHLSYSGGLGGTPELLGALSAFFNHFFSPKVPVRPEHVVTGTGCSAILDTWIHDICDDGDGLLLARPMWGSFEVFAVLRNGVRLIPVNVPSHQMDDAQAVVAAYRTAATEAEAGGTRIRGLLFCNPHNPHGHIYTTAVLDALLQYCEETNIHFLSDEIYALSTFGSSQESAGSFRQGGKALESGSDHFVSVLSRELKGLGVDGSRVHVLYSISKDLGCSGLRLGCLVTQHNKDLRMSQAILNNARLSTPTAVMAAPLLGNVARLNTHVDLNIRRLRRAALVATQFAEFHGLTYYKPVAGLYIWLRLCPHGCESWDEEEDFVRRCAERGVLIGSGADYAAEQVGWFRLVFAVPEQVFVEALRRIEETVGYAERFRSVIDTSRRVLFIIQS</sequence>
<evidence type="ECO:0000256" key="5">
    <source>
        <dbReference type="ARBA" id="ARBA00022898"/>
    </source>
</evidence>
<name>A0AAE0H5C1_9PEZI</name>
<dbReference type="Proteomes" id="UP001278766">
    <property type="component" value="Unassembled WGS sequence"/>
</dbReference>
<proteinExistence type="inferred from homology"/>
<evidence type="ECO:0000256" key="3">
    <source>
        <dbReference type="ARBA" id="ARBA00022576"/>
    </source>
</evidence>
<comment type="cofactor">
    <cofactor evidence="1">
        <name>pyridoxal 5'-phosphate</name>
        <dbReference type="ChEBI" id="CHEBI:597326"/>
    </cofactor>
</comment>
<dbReference type="Gene3D" id="3.90.1150.10">
    <property type="entry name" value="Aspartate Aminotransferase, domain 1"/>
    <property type="match status" value="1"/>
</dbReference>
<dbReference type="Pfam" id="PF00155">
    <property type="entry name" value="Aminotran_1_2"/>
    <property type="match status" value="1"/>
</dbReference>
<protein>
    <submittedName>
        <fullName evidence="7">Pyridoxal phosphate-dependent transferase</fullName>
    </submittedName>
</protein>
<gene>
    <name evidence="7" type="ORF">B0H64DRAFT_453090</name>
</gene>
<dbReference type="GO" id="GO:0030170">
    <property type="term" value="F:pyridoxal phosphate binding"/>
    <property type="evidence" value="ECO:0007669"/>
    <property type="project" value="InterPro"/>
</dbReference>
<comment type="caution">
    <text evidence="7">The sequence shown here is derived from an EMBL/GenBank/DDBJ whole genome shotgun (WGS) entry which is preliminary data.</text>
</comment>
<dbReference type="RefSeq" id="XP_062653658.1">
    <property type="nucleotide sequence ID" value="XM_062807223.1"/>
</dbReference>
<dbReference type="PRINTS" id="PR00753">
    <property type="entry name" value="ACCSYNTHASE"/>
</dbReference>
<evidence type="ECO:0000256" key="4">
    <source>
        <dbReference type="ARBA" id="ARBA00022679"/>
    </source>
</evidence>
<dbReference type="InterPro" id="IPR015424">
    <property type="entry name" value="PyrdxlP-dep_Trfase"/>
</dbReference>
<reference evidence="7" key="1">
    <citation type="journal article" date="2023" name="Mol. Phylogenet. Evol.">
        <title>Genome-scale phylogeny and comparative genomics of the fungal order Sordariales.</title>
        <authorList>
            <person name="Hensen N."/>
            <person name="Bonometti L."/>
            <person name="Westerberg I."/>
            <person name="Brannstrom I.O."/>
            <person name="Guillou S."/>
            <person name="Cros-Aarteil S."/>
            <person name="Calhoun S."/>
            <person name="Haridas S."/>
            <person name="Kuo A."/>
            <person name="Mondo S."/>
            <person name="Pangilinan J."/>
            <person name="Riley R."/>
            <person name="LaButti K."/>
            <person name="Andreopoulos B."/>
            <person name="Lipzen A."/>
            <person name="Chen C."/>
            <person name="Yan M."/>
            <person name="Daum C."/>
            <person name="Ng V."/>
            <person name="Clum A."/>
            <person name="Steindorff A."/>
            <person name="Ohm R.A."/>
            <person name="Martin F."/>
            <person name="Silar P."/>
            <person name="Natvig D.O."/>
            <person name="Lalanne C."/>
            <person name="Gautier V."/>
            <person name="Ament-Velasquez S.L."/>
            <person name="Kruys A."/>
            <person name="Hutchinson M.I."/>
            <person name="Powell A.J."/>
            <person name="Barry K."/>
            <person name="Miller A.N."/>
            <person name="Grigoriev I.V."/>
            <person name="Debuchy R."/>
            <person name="Gladieux P."/>
            <person name="Hiltunen Thoren M."/>
            <person name="Johannesson H."/>
        </authorList>
    </citation>
    <scope>NUCLEOTIDE SEQUENCE</scope>
    <source>
        <strain evidence="7">CBS 168.71</strain>
    </source>
</reference>
<evidence type="ECO:0000256" key="2">
    <source>
        <dbReference type="ARBA" id="ARBA00007441"/>
    </source>
</evidence>
<dbReference type="SUPFAM" id="SSF53383">
    <property type="entry name" value="PLP-dependent transferases"/>
    <property type="match status" value="1"/>
</dbReference>
<dbReference type="Gene3D" id="3.40.640.10">
    <property type="entry name" value="Type I PLP-dependent aspartate aminotransferase-like (Major domain)"/>
    <property type="match status" value="1"/>
</dbReference>
<keyword evidence="5" id="KW-0663">Pyridoxal phosphate</keyword>
<dbReference type="GO" id="GO:0008483">
    <property type="term" value="F:transaminase activity"/>
    <property type="evidence" value="ECO:0007669"/>
    <property type="project" value="UniProtKB-KW"/>
</dbReference>
<dbReference type="InterPro" id="IPR015422">
    <property type="entry name" value="PyrdxlP-dep_Trfase_small"/>
</dbReference>
<dbReference type="GeneID" id="87844171"/>
<dbReference type="InterPro" id="IPR004839">
    <property type="entry name" value="Aminotransferase_I/II_large"/>
</dbReference>
<evidence type="ECO:0000256" key="1">
    <source>
        <dbReference type="ARBA" id="ARBA00001933"/>
    </source>
</evidence>
<dbReference type="PANTHER" id="PTHR43795">
    <property type="entry name" value="BIFUNCTIONAL ASPARTATE AMINOTRANSFERASE AND GLUTAMATE/ASPARTATE-PREPHENATE AMINOTRANSFERASE-RELATED"/>
    <property type="match status" value="1"/>
</dbReference>
<evidence type="ECO:0000313" key="7">
    <source>
        <dbReference type="EMBL" id="KAK3290144.1"/>
    </source>
</evidence>
<dbReference type="AlphaFoldDB" id="A0AAE0H5C1"/>
<keyword evidence="3" id="KW-0032">Aminotransferase</keyword>
<feature type="domain" description="Aminotransferase class I/classII large" evidence="6">
    <location>
        <begin position="50"/>
        <end position="423"/>
    </location>
</feature>
<dbReference type="InterPro" id="IPR050478">
    <property type="entry name" value="Ethylene_sulfur-biosynth"/>
</dbReference>
<reference evidence="7" key="2">
    <citation type="submission" date="2023-06" db="EMBL/GenBank/DDBJ databases">
        <authorList>
            <consortium name="Lawrence Berkeley National Laboratory"/>
            <person name="Haridas S."/>
            <person name="Hensen N."/>
            <person name="Bonometti L."/>
            <person name="Westerberg I."/>
            <person name="Brannstrom I.O."/>
            <person name="Guillou S."/>
            <person name="Cros-Aarteil S."/>
            <person name="Calhoun S."/>
            <person name="Kuo A."/>
            <person name="Mondo S."/>
            <person name="Pangilinan J."/>
            <person name="Riley R."/>
            <person name="Labutti K."/>
            <person name="Andreopoulos B."/>
            <person name="Lipzen A."/>
            <person name="Chen C."/>
            <person name="Yanf M."/>
            <person name="Daum C."/>
            <person name="Ng V."/>
            <person name="Clum A."/>
            <person name="Steindorff A."/>
            <person name="Ohm R."/>
            <person name="Martin F."/>
            <person name="Silar P."/>
            <person name="Natvig D."/>
            <person name="Lalanne C."/>
            <person name="Gautier V."/>
            <person name="Ament-Velasquez S.L."/>
            <person name="Kruys A."/>
            <person name="Hutchinson M.I."/>
            <person name="Powell A.J."/>
            <person name="Barry K."/>
            <person name="Miller A.N."/>
            <person name="Grigoriev I.V."/>
            <person name="Debuchy R."/>
            <person name="Gladieux P."/>
            <person name="Thoren M.H."/>
            <person name="Johannesson H."/>
        </authorList>
    </citation>
    <scope>NUCLEOTIDE SEQUENCE</scope>
    <source>
        <strain evidence="7">CBS 168.71</strain>
    </source>
</reference>